<feature type="transmembrane region" description="Helical" evidence="17">
    <location>
        <begin position="7"/>
        <end position="32"/>
    </location>
</feature>
<evidence type="ECO:0000256" key="1">
    <source>
        <dbReference type="ARBA" id="ARBA00004448"/>
    </source>
</evidence>
<feature type="transmembrane region" description="Helical" evidence="17">
    <location>
        <begin position="275"/>
        <end position="303"/>
    </location>
</feature>
<dbReference type="InterPro" id="IPR001750">
    <property type="entry name" value="ND/Mrp_TM"/>
</dbReference>
<evidence type="ECO:0000256" key="14">
    <source>
        <dbReference type="ARBA" id="ARBA00023128"/>
    </source>
</evidence>
<keyword evidence="14 17" id="KW-0496">Mitochondrion</keyword>
<comment type="similarity">
    <text evidence="2 17">Belongs to the complex I subunit 2 family.</text>
</comment>
<name>A0A8F0WEL4_9TELE</name>
<comment type="function">
    <text evidence="17">Core subunit of the mitochondrial membrane respiratory chain NADH dehydrogenase (Complex I) which catalyzes electron transfer from NADH through the respiratory chain, using ubiquinone as an electron acceptor. Essential for the catalytic activity and assembly of complex I.</text>
</comment>
<keyword evidence="10 17" id="KW-0249">Electron transport</keyword>
<dbReference type="Pfam" id="PF06444">
    <property type="entry name" value="NADH_dehy_S2_C"/>
    <property type="match status" value="1"/>
</dbReference>
<dbReference type="GO" id="GO:0006120">
    <property type="term" value="P:mitochondrial electron transport, NADH to ubiquinone"/>
    <property type="evidence" value="ECO:0007669"/>
    <property type="project" value="InterPro"/>
</dbReference>
<dbReference type="PRINTS" id="PR01436">
    <property type="entry name" value="NADHDHGNASE2"/>
</dbReference>
<comment type="subcellular location">
    <subcellularLocation>
        <location evidence="1 17">Mitochondrion inner membrane</location>
        <topology evidence="1 17">Multi-pass membrane protein</topology>
    </subcellularLocation>
</comment>
<evidence type="ECO:0000313" key="20">
    <source>
        <dbReference type="EMBL" id="QWM92547.1"/>
    </source>
</evidence>
<dbReference type="InterPro" id="IPR050175">
    <property type="entry name" value="Complex_I_Subunit_2"/>
</dbReference>
<evidence type="ECO:0000256" key="4">
    <source>
        <dbReference type="ARBA" id="ARBA00021008"/>
    </source>
</evidence>
<dbReference type="RefSeq" id="YP_010133536.1">
    <property type="nucleotide sequence ID" value="NC_056781.1"/>
</dbReference>
<evidence type="ECO:0000256" key="6">
    <source>
        <dbReference type="ARBA" id="ARBA00022660"/>
    </source>
</evidence>
<keyword evidence="13 17" id="KW-0830">Ubiquinone</keyword>
<dbReference type="PANTHER" id="PTHR46552:SF1">
    <property type="entry name" value="NADH-UBIQUINONE OXIDOREDUCTASE CHAIN 2"/>
    <property type="match status" value="1"/>
</dbReference>
<evidence type="ECO:0000256" key="16">
    <source>
        <dbReference type="ARBA" id="ARBA00049551"/>
    </source>
</evidence>
<feature type="domain" description="NADH:quinone oxidoreductase/Mrp antiporter transmembrane" evidence="18">
    <location>
        <begin position="22"/>
        <end position="286"/>
    </location>
</feature>
<protein>
    <recommendedName>
        <fullName evidence="4 17">NADH-ubiquinone oxidoreductase chain 2</fullName>
        <ecNumber evidence="3 17">7.1.1.2</ecNumber>
    </recommendedName>
</protein>
<evidence type="ECO:0000256" key="5">
    <source>
        <dbReference type="ARBA" id="ARBA00022448"/>
    </source>
</evidence>
<evidence type="ECO:0000256" key="15">
    <source>
        <dbReference type="ARBA" id="ARBA00023136"/>
    </source>
</evidence>
<evidence type="ECO:0000256" key="8">
    <source>
        <dbReference type="ARBA" id="ARBA00022792"/>
    </source>
</evidence>
<geneLocation type="mitochondrion" evidence="20"/>
<evidence type="ECO:0000259" key="18">
    <source>
        <dbReference type="Pfam" id="PF00361"/>
    </source>
</evidence>
<evidence type="ECO:0000256" key="17">
    <source>
        <dbReference type="RuleBase" id="RU003403"/>
    </source>
</evidence>
<evidence type="ECO:0000256" key="2">
    <source>
        <dbReference type="ARBA" id="ARBA00007012"/>
    </source>
</evidence>
<dbReference type="Pfam" id="PF00361">
    <property type="entry name" value="Proton_antipo_M"/>
    <property type="match status" value="1"/>
</dbReference>
<dbReference type="AlphaFoldDB" id="A0A8F0WEL4"/>
<feature type="transmembrane region" description="Helical" evidence="17">
    <location>
        <begin position="59"/>
        <end position="80"/>
    </location>
</feature>
<dbReference type="CTD" id="4536"/>
<dbReference type="InterPro" id="IPR003917">
    <property type="entry name" value="NADH_UbQ_OxRdtase_chain2"/>
</dbReference>
<evidence type="ECO:0000256" key="7">
    <source>
        <dbReference type="ARBA" id="ARBA00022692"/>
    </source>
</evidence>
<evidence type="ECO:0000256" key="11">
    <source>
        <dbReference type="ARBA" id="ARBA00022989"/>
    </source>
</evidence>
<keyword evidence="5" id="KW-0813">Transport</keyword>
<keyword evidence="7 17" id="KW-0812">Transmembrane</keyword>
<dbReference type="InterPro" id="IPR010933">
    <property type="entry name" value="NADH_DH_su2_C"/>
</dbReference>
<feature type="transmembrane region" description="Helical" evidence="17">
    <location>
        <begin position="237"/>
        <end position="255"/>
    </location>
</feature>
<evidence type="ECO:0000256" key="3">
    <source>
        <dbReference type="ARBA" id="ARBA00012944"/>
    </source>
</evidence>
<gene>
    <name evidence="20" type="primary">ND2</name>
</gene>
<proteinExistence type="inferred from homology"/>
<evidence type="ECO:0000256" key="12">
    <source>
        <dbReference type="ARBA" id="ARBA00023027"/>
    </source>
</evidence>
<keyword evidence="12 17" id="KW-0520">NAD</keyword>
<keyword evidence="9 17" id="KW-1278">Translocase</keyword>
<organism evidence="20">
    <name type="scientific">Bario sanctaefilomenae</name>
    <name type="common">redeye tetra</name>
    <dbReference type="NCBI Taxonomy" id="272069"/>
    <lineage>
        <taxon>Eukaryota</taxon>
        <taxon>Metazoa</taxon>
        <taxon>Chordata</taxon>
        <taxon>Craniata</taxon>
        <taxon>Vertebrata</taxon>
        <taxon>Euteleostomi</taxon>
        <taxon>Actinopterygii</taxon>
        <taxon>Neopterygii</taxon>
        <taxon>Teleostei</taxon>
        <taxon>Ostariophysi</taxon>
        <taxon>Characiformes</taxon>
        <taxon>Characoidei</taxon>
        <taxon>Acestrorhamphidae</taxon>
        <taxon>Thayeriinae</taxon>
        <taxon>Bario</taxon>
    </lineage>
</organism>
<dbReference type="PANTHER" id="PTHR46552">
    <property type="entry name" value="NADH-UBIQUINONE OXIDOREDUCTASE CHAIN 2"/>
    <property type="match status" value="1"/>
</dbReference>
<feature type="transmembrane region" description="Helical" evidence="17">
    <location>
        <begin position="146"/>
        <end position="164"/>
    </location>
</feature>
<dbReference type="EC" id="7.1.1.2" evidence="3 17"/>
<feature type="transmembrane region" description="Helical" evidence="17">
    <location>
        <begin position="323"/>
        <end position="348"/>
    </location>
</feature>
<evidence type="ECO:0000256" key="10">
    <source>
        <dbReference type="ARBA" id="ARBA00022982"/>
    </source>
</evidence>
<comment type="catalytic activity">
    <reaction evidence="16 17">
        <text>a ubiquinone + NADH + 5 H(+)(in) = a ubiquinol + NAD(+) + 4 H(+)(out)</text>
        <dbReference type="Rhea" id="RHEA:29091"/>
        <dbReference type="Rhea" id="RHEA-COMP:9565"/>
        <dbReference type="Rhea" id="RHEA-COMP:9566"/>
        <dbReference type="ChEBI" id="CHEBI:15378"/>
        <dbReference type="ChEBI" id="CHEBI:16389"/>
        <dbReference type="ChEBI" id="CHEBI:17976"/>
        <dbReference type="ChEBI" id="CHEBI:57540"/>
        <dbReference type="ChEBI" id="CHEBI:57945"/>
        <dbReference type="EC" id="7.1.1.2"/>
    </reaction>
</comment>
<reference evidence="20" key="1">
    <citation type="journal article" date="2021" name="Int. J. Biol. Macromol.">
        <title>Comparative mitogenomes of three species in Moenkhausia: Rare irregular gene rearrangement within Characidae.</title>
        <authorList>
            <person name="Xu W."/>
            <person name="Ding J."/>
            <person name="Lin S."/>
            <person name="Xu R."/>
            <person name="Liu H."/>
        </authorList>
    </citation>
    <scope>NUCLEOTIDE SEQUENCE</scope>
</reference>
<keyword evidence="6 17" id="KW-0679">Respiratory chain</keyword>
<dbReference type="GO" id="GO:0008137">
    <property type="term" value="F:NADH dehydrogenase (ubiquinone) activity"/>
    <property type="evidence" value="ECO:0007669"/>
    <property type="project" value="UniProtKB-EC"/>
</dbReference>
<feature type="transmembrane region" description="Helical" evidence="17">
    <location>
        <begin position="198"/>
        <end position="217"/>
    </location>
</feature>
<feature type="domain" description="NADH dehydrogenase subunit 2 C-terminal" evidence="19">
    <location>
        <begin position="288"/>
        <end position="341"/>
    </location>
</feature>
<keyword evidence="15 17" id="KW-0472">Membrane</keyword>
<keyword evidence="8 17" id="KW-0999">Mitochondrion inner membrane</keyword>
<evidence type="ECO:0000256" key="9">
    <source>
        <dbReference type="ARBA" id="ARBA00022967"/>
    </source>
</evidence>
<dbReference type="GO" id="GO:0005743">
    <property type="term" value="C:mitochondrial inner membrane"/>
    <property type="evidence" value="ECO:0007669"/>
    <property type="project" value="UniProtKB-SubCell"/>
</dbReference>
<evidence type="ECO:0000259" key="19">
    <source>
        <dbReference type="Pfam" id="PF06444"/>
    </source>
</evidence>
<accession>A0A8F0WEL4</accession>
<keyword evidence="11 17" id="KW-1133">Transmembrane helix</keyword>
<evidence type="ECO:0000256" key="13">
    <source>
        <dbReference type="ARBA" id="ARBA00023075"/>
    </source>
</evidence>
<sequence length="352" mass="39136">MVAVKTVLYLTLVSGTTIAFLSSHWMLAWIGLEINAFAFIPLISQQNHPRATEAASKYFIIQASASGVLLFSSLLSAWLVGEWEISRMNTIAATLMMLSLAMKMGVAPFHFWPPEVAQGMNLNTALILATWQKLATLALLMQITNAINPFLLTTLAIASSAFASWAGMNQTQLRKILAYSSTAHLGWILLIMKYQPNLSLMALMIYILNSMAAFLILKESPTTKMSAITLLWSKSPMLTIAMILALFSLAGLPPLTGFMPKWLILDGLTSQQLVIPAILILMTALISLLFYTRICYFTIITLFPNPIKSKLSWRRKTKINKIILATVTMMTLLLLPTTPLFWTITFYFNLGT</sequence>
<dbReference type="EMBL" id="MW407181">
    <property type="protein sequence ID" value="QWM92547.1"/>
    <property type="molecule type" value="Genomic_DNA"/>
</dbReference>
<dbReference type="GeneID" id="67122939"/>